<dbReference type="EMBL" id="JAVDUU010000001">
    <property type="protein sequence ID" value="MDR6941079.1"/>
    <property type="molecule type" value="Genomic_DNA"/>
</dbReference>
<keyword evidence="1" id="KW-0378">Hydrolase</keyword>
<comment type="caution">
    <text evidence="3">The sequence shown here is derived from an EMBL/GenBank/DDBJ whole genome shotgun (WGS) entry which is preliminary data.</text>
</comment>
<dbReference type="Gene3D" id="3.40.50.850">
    <property type="entry name" value="Isochorismatase-like"/>
    <property type="match status" value="1"/>
</dbReference>
<sequence>MITVLDKNTALVLIDLQNMVVKMAPEHQVAPVIKNSAKLVAAFREARLPVVVVNVNPVGSAASKTRKDLVRPVSGTLPENALDIIPEIKVEDGDIRITKQTWNAFYETALHAELQQKGITGIVLAGVATSIGVEGTARSANERGYHIAFASDAMTDLIAEAHAHSFKYIFPRLGEVGTTDEIIEKLGK</sequence>
<protein>
    <submittedName>
        <fullName evidence="3">Nicotinamidase-related amidase</fullName>
    </submittedName>
</protein>
<dbReference type="InterPro" id="IPR050272">
    <property type="entry name" value="Isochorismatase-like_hydrls"/>
</dbReference>
<feature type="domain" description="Isochorismatase-like" evidence="2">
    <location>
        <begin position="9"/>
        <end position="181"/>
    </location>
</feature>
<dbReference type="InterPro" id="IPR036380">
    <property type="entry name" value="Isochorismatase-like_sf"/>
</dbReference>
<dbReference type="Pfam" id="PF00857">
    <property type="entry name" value="Isochorismatase"/>
    <property type="match status" value="1"/>
</dbReference>
<evidence type="ECO:0000313" key="4">
    <source>
        <dbReference type="Proteomes" id="UP001247620"/>
    </source>
</evidence>
<dbReference type="CDD" id="cd00431">
    <property type="entry name" value="cysteine_hydrolases"/>
    <property type="match status" value="1"/>
</dbReference>
<dbReference type="RefSeq" id="WP_310092432.1">
    <property type="nucleotide sequence ID" value="NZ_JAVDUU010000001.1"/>
</dbReference>
<dbReference type="InterPro" id="IPR000868">
    <property type="entry name" value="Isochorismatase-like_dom"/>
</dbReference>
<dbReference type="SUPFAM" id="SSF52499">
    <property type="entry name" value="Isochorismatase-like hydrolases"/>
    <property type="match status" value="1"/>
</dbReference>
<reference evidence="3 4" key="1">
    <citation type="submission" date="2023-07" db="EMBL/GenBank/DDBJ databases">
        <title>Sorghum-associated microbial communities from plants grown in Nebraska, USA.</title>
        <authorList>
            <person name="Schachtman D."/>
        </authorList>
    </citation>
    <scope>NUCLEOTIDE SEQUENCE [LARGE SCALE GENOMIC DNA]</scope>
    <source>
        <strain evidence="3 4">3262</strain>
    </source>
</reference>
<gene>
    <name evidence="3" type="ORF">J2W55_000907</name>
</gene>
<dbReference type="PANTHER" id="PTHR43540:SF7">
    <property type="entry name" value="ISOCHORISMATASE FAMILY PROTEIN YECD"/>
    <property type="match status" value="1"/>
</dbReference>
<dbReference type="Proteomes" id="UP001247620">
    <property type="component" value="Unassembled WGS sequence"/>
</dbReference>
<evidence type="ECO:0000313" key="3">
    <source>
        <dbReference type="EMBL" id="MDR6941079.1"/>
    </source>
</evidence>
<accession>A0ABU1T6Q5</accession>
<organism evidence="3 4">
    <name type="scientific">Mucilaginibacter pocheonensis</name>
    <dbReference type="NCBI Taxonomy" id="398050"/>
    <lineage>
        <taxon>Bacteria</taxon>
        <taxon>Pseudomonadati</taxon>
        <taxon>Bacteroidota</taxon>
        <taxon>Sphingobacteriia</taxon>
        <taxon>Sphingobacteriales</taxon>
        <taxon>Sphingobacteriaceae</taxon>
        <taxon>Mucilaginibacter</taxon>
    </lineage>
</organism>
<evidence type="ECO:0000256" key="1">
    <source>
        <dbReference type="ARBA" id="ARBA00022801"/>
    </source>
</evidence>
<name>A0ABU1T6Q5_9SPHI</name>
<evidence type="ECO:0000259" key="2">
    <source>
        <dbReference type="Pfam" id="PF00857"/>
    </source>
</evidence>
<dbReference type="PANTHER" id="PTHR43540">
    <property type="entry name" value="PEROXYUREIDOACRYLATE/UREIDOACRYLATE AMIDOHYDROLASE-RELATED"/>
    <property type="match status" value="1"/>
</dbReference>
<proteinExistence type="predicted"/>
<keyword evidence="4" id="KW-1185">Reference proteome</keyword>